<dbReference type="RefSeq" id="WP_378021626.1">
    <property type="nucleotide sequence ID" value="NZ_JBHSKG010000006.1"/>
</dbReference>
<evidence type="ECO:0000256" key="4">
    <source>
        <dbReference type="ARBA" id="ARBA00022840"/>
    </source>
</evidence>
<dbReference type="InterPro" id="IPR036651">
    <property type="entry name" value="Gln_synt_N_sf"/>
</dbReference>
<evidence type="ECO:0000313" key="10">
    <source>
        <dbReference type="Proteomes" id="UP001596175"/>
    </source>
</evidence>
<evidence type="ECO:0000259" key="7">
    <source>
        <dbReference type="PROSITE" id="PS51986"/>
    </source>
</evidence>
<dbReference type="Gene3D" id="3.10.20.70">
    <property type="entry name" value="Glutamine synthetase, N-terminal domain"/>
    <property type="match status" value="1"/>
</dbReference>
<protein>
    <submittedName>
        <fullName evidence="9">Glutamine synthetase</fullName>
    </submittedName>
</protein>
<evidence type="ECO:0000259" key="8">
    <source>
        <dbReference type="PROSITE" id="PS51987"/>
    </source>
</evidence>
<evidence type="ECO:0000256" key="2">
    <source>
        <dbReference type="ARBA" id="ARBA00022598"/>
    </source>
</evidence>
<keyword evidence="10" id="KW-1185">Reference proteome</keyword>
<comment type="caution">
    <text evidence="9">The sequence shown here is derived from an EMBL/GenBank/DDBJ whole genome shotgun (WGS) entry which is preliminary data.</text>
</comment>
<feature type="domain" description="GS beta-grasp" evidence="7">
    <location>
        <begin position="20"/>
        <end position="113"/>
    </location>
</feature>
<dbReference type="SMART" id="SM01230">
    <property type="entry name" value="Gln-synt_C"/>
    <property type="match status" value="1"/>
</dbReference>
<keyword evidence="4" id="KW-0067">ATP-binding</keyword>
<gene>
    <name evidence="9" type="ORF">ACFPK1_14445</name>
</gene>
<dbReference type="SUPFAM" id="SSF55931">
    <property type="entry name" value="Glutamine synthetase/guanido kinase"/>
    <property type="match status" value="1"/>
</dbReference>
<evidence type="ECO:0000256" key="1">
    <source>
        <dbReference type="ARBA" id="ARBA00009897"/>
    </source>
</evidence>
<dbReference type="SUPFAM" id="SSF54368">
    <property type="entry name" value="Glutamine synthetase, N-terminal domain"/>
    <property type="match status" value="1"/>
</dbReference>
<dbReference type="InterPro" id="IPR008146">
    <property type="entry name" value="Gln_synth_cat_dom"/>
</dbReference>
<accession>A0ABV9ZIZ9</accession>
<feature type="domain" description="GS catalytic" evidence="8">
    <location>
        <begin position="120"/>
        <end position="455"/>
    </location>
</feature>
<dbReference type="Proteomes" id="UP001596175">
    <property type="component" value="Unassembled WGS sequence"/>
</dbReference>
<dbReference type="PANTHER" id="PTHR43785:SF12">
    <property type="entry name" value="TYPE-1 GLUTAMINE SYNTHETASE 2"/>
    <property type="match status" value="1"/>
</dbReference>
<comment type="similarity">
    <text evidence="1 5 6">Belongs to the glutamine synthetase family.</text>
</comment>
<dbReference type="InterPro" id="IPR008147">
    <property type="entry name" value="Gln_synt_N"/>
</dbReference>
<evidence type="ECO:0000256" key="6">
    <source>
        <dbReference type="RuleBase" id="RU000384"/>
    </source>
</evidence>
<dbReference type="PROSITE" id="PS51987">
    <property type="entry name" value="GS_CATALYTIC"/>
    <property type="match status" value="1"/>
</dbReference>
<dbReference type="EMBL" id="JBHSKG010000006">
    <property type="protein sequence ID" value="MFC5139439.1"/>
    <property type="molecule type" value="Genomic_DNA"/>
</dbReference>
<dbReference type="InterPro" id="IPR014746">
    <property type="entry name" value="Gln_synth/guanido_kin_cat_dom"/>
</dbReference>
<name>A0ABV9ZIZ9_9PSEU</name>
<dbReference type="PROSITE" id="PS51986">
    <property type="entry name" value="GS_BETA_GRASP"/>
    <property type="match status" value="1"/>
</dbReference>
<dbReference type="Pfam" id="PF00120">
    <property type="entry name" value="Gln-synt_C"/>
    <property type="match status" value="1"/>
</dbReference>
<sequence length="455" mass="47579">MGDSGVGERAAGLVEQLRERGVAGVTVVWADNNGIPRSRTVPVGSLPEVAETGIGVSTVFSIFDTNDGIQYGAPGRETPSGDVRLVPDLDRLTPLAGQPGLAWAPGTQVTVDGSPWPWDQRSLLAATVDALAERGYSALVGYELEFAVSLPDEDGAVVPAYDSPAYSPHALLEIDAFVVDVLRDAEANGLRIGQLHAEYGPGQVELSLGAADPLRAADEQLLARQTVLAAAARHGVRVSFAPLPSVNLAGNGWHAHTSLWRDGVNLLAGGEQGPGTAGRGYVAGLLRDLPALAAITAPSIGSMARLRPGFFAGAYGFWGIENREAPVRYVAGSALLGEDHANVELKVSDASANPYLALSAILTAGVAGVEEGLVPPAPIDSDPGTWEEQERAAADVTLLPTTQADQEAALLACPRLTELLGPERLGAFLAVRRSDAAFAADRATEDVLAAWRWRY</sequence>
<keyword evidence="3" id="KW-0547">Nucleotide-binding</keyword>
<evidence type="ECO:0000313" key="9">
    <source>
        <dbReference type="EMBL" id="MFC5139439.1"/>
    </source>
</evidence>
<dbReference type="Pfam" id="PF16952">
    <property type="entry name" value="Gln-synt_N_2"/>
    <property type="match status" value="1"/>
</dbReference>
<evidence type="ECO:0000256" key="3">
    <source>
        <dbReference type="ARBA" id="ARBA00022741"/>
    </source>
</evidence>
<reference evidence="10" key="1">
    <citation type="journal article" date="2019" name="Int. J. Syst. Evol. Microbiol.">
        <title>The Global Catalogue of Microorganisms (GCM) 10K type strain sequencing project: providing services to taxonomists for standard genome sequencing and annotation.</title>
        <authorList>
            <consortium name="The Broad Institute Genomics Platform"/>
            <consortium name="The Broad Institute Genome Sequencing Center for Infectious Disease"/>
            <person name="Wu L."/>
            <person name="Ma J."/>
        </authorList>
    </citation>
    <scope>NUCLEOTIDE SEQUENCE [LARGE SCALE GENOMIC DNA]</scope>
    <source>
        <strain evidence="10">XZYJ18</strain>
    </source>
</reference>
<evidence type="ECO:0000256" key="5">
    <source>
        <dbReference type="PROSITE-ProRule" id="PRU01330"/>
    </source>
</evidence>
<dbReference type="Gene3D" id="3.30.590.10">
    <property type="entry name" value="Glutamine synthetase/guanido kinase, catalytic domain"/>
    <property type="match status" value="1"/>
</dbReference>
<dbReference type="PANTHER" id="PTHR43785">
    <property type="entry name" value="GAMMA-GLUTAMYLPUTRESCINE SYNTHETASE"/>
    <property type="match status" value="1"/>
</dbReference>
<keyword evidence="2" id="KW-0436">Ligase</keyword>
<proteinExistence type="inferred from homology"/>
<organism evidence="9 10">
    <name type="scientific">Actinomycetospora rhizophila</name>
    <dbReference type="NCBI Taxonomy" id="1416876"/>
    <lineage>
        <taxon>Bacteria</taxon>
        <taxon>Bacillati</taxon>
        <taxon>Actinomycetota</taxon>
        <taxon>Actinomycetes</taxon>
        <taxon>Pseudonocardiales</taxon>
        <taxon>Pseudonocardiaceae</taxon>
        <taxon>Actinomycetospora</taxon>
    </lineage>
</organism>